<dbReference type="SUPFAM" id="SSF55874">
    <property type="entry name" value="ATPase domain of HSP90 chaperone/DNA topoisomerase II/histidine kinase"/>
    <property type="match status" value="1"/>
</dbReference>
<name>A0A1W6D1N1_9RHOB</name>
<dbReference type="PANTHER" id="PTHR45436">
    <property type="entry name" value="SENSOR HISTIDINE KINASE YKOH"/>
    <property type="match status" value="1"/>
</dbReference>
<protein>
    <recommendedName>
        <fullName evidence="3">histidine kinase</fullName>
        <ecNumber evidence="3">2.7.13.3</ecNumber>
    </recommendedName>
</protein>
<dbReference type="InterPro" id="IPR036890">
    <property type="entry name" value="HATPase_C_sf"/>
</dbReference>
<dbReference type="OrthoDB" id="913606at2"/>
<reference evidence="11 12" key="1">
    <citation type="submission" date="2017-03" db="EMBL/GenBank/DDBJ databases">
        <title>Genome sequence of Paracoccus contaminans isolated from a water microcosm.</title>
        <authorList>
            <person name="Aurass P."/>
            <person name="Karste S."/>
            <person name="Trost E."/>
            <person name="Glaeser S.P."/>
            <person name="Kaempfer P."/>
            <person name="Flieger A."/>
        </authorList>
    </citation>
    <scope>NUCLEOTIDE SEQUENCE [LARGE SCALE GENOMIC DNA]</scope>
    <source>
        <strain evidence="12">RKI 16-01929T\LMG 29738T\CCM 8701T\CIP 111112T</strain>
        <plasmid evidence="12">Plasmid unnamed</plasmid>
    </source>
</reference>
<evidence type="ECO:0000256" key="5">
    <source>
        <dbReference type="ARBA" id="ARBA00022679"/>
    </source>
</evidence>
<organism evidence="11 12">
    <name type="scientific">Paracoccus contaminans</name>
    <dbReference type="NCBI Taxonomy" id="1945662"/>
    <lineage>
        <taxon>Bacteria</taxon>
        <taxon>Pseudomonadati</taxon>
        <taxon>Pseudomonadota</taxon>
        <taxon>Alphaproteobacteria</taxon>
        <taxon>Rhodobacterales</taxon>
        <taxon>Paracoccaceae</taxon>
        <taxon>Paracoccus</taxon>
    </lineage>
</organism>
<dbReference type="PROSITE" id="PS50885">
    <property type="entry name" value="HAMP"/>
    <property type="match status" value="1"/>
</dbReference>
<dbReference type="CDD" id="cd00082">
    <property type="entry name" value="HisKA"/>
    <property type="match status" value="1"/>
</dbReference>
<dbReference type="EC" id="2.7.13.3" evidence="3"/>
<dbReference type="Pfam" id="PF00512">
    <property type="entry name" value="HisKA"/>
    <property type="match status" value="1"/>
</dbReference>
<dbReference type="Gene3D" id="1.10.287.130">
    <property type="match status" value="1"/>
</dbReference>
<evidence type="ECO:0000256" key="3">
    <source>
        <dbReference type="ARBA" id="ARBA00012438"/>
    </source>
</evidence>
<keyword evidence="12" id="KW-1185">Reference proteome</keyword>
<dbReference type="CDD" id="cd00075">
    <property type="entry name" value="HATPase"/>
    <property type="match status" value="1"/>
</dbReference>
<keyword evidence="6" id="KW-0418">Kinase</keyword>
<keyword evidence="8" id="KW-1133">Transmembrane helix</keyword>
<gene>
    <name evidence="11" type="ORF">B0A89_14215</name>
</gene>
<evidence type="ECO:0000256" key="4">
    <source>
        <dbReference type="ARBA" id="ARBA00022553"/>
    </source>
</evidence>
<dbReference type="KEGG" id="pcon:B0A89_14215"/>
<keyword evidence="11" id="KW-0614">Plasmid</keyword>
<keyword evidence="8" id="KW-0472">Membrane</keyword>
<dbReference type="InterPro" id="IPR013727">
    <property type="entry name" value="2CSK_N"/>
</dbReference>
<dbReference type="Proteomes" id="UP000193017">
    <property type="component" value="Plasmid unnamed"/>
</dbReference>
<dbReference type="InterPro" id="IPR003661">
    <property type="entry name" value="HisK_dim/P_dom"/>
</dbReference>
<proteinExistence type="predicted"/>
<comment type="catalytic activity">
    <reaction evidence="1">
        <text>ATP + protein L-histidine = ADP + protein N-phospho-L-histidine.</text>
        <dbReference type="EC" id="2.7.13.3"/>
    </reaction>
</comment>
<evidence type="ECO:0000313" key="12">
    <source>
        <dbReference type="Proteomes" id="UP000193017"/>
    </source>
</evidence>
<evidence type="ECO:0000259" key="10">
    <source>
        <dbReference type="PROSITE" id="PS50885"/>
    </source>
</evidence>
<evidence type="ECO:0000256" key="2">
    <source>
        <dbReference type="ARBA" id="ARBA00004370"/>
    </source>
</evidence>
<keyword evidence="5" id="KW-0808">Transferase</keyword>
<dbReference type="GO" id="GO:0005886">
    <property type="term" value="C:plasma membrane"/>
    <property type="evidence" value="ECO:0007669"/>
    <property type="project" value="TreeGrafter"/>
</dbReference>
<dbReference type="EMBL" id="CP020613">
    <property type="protein sequence ID" value="ARJ71028.1"/>
    <property type="molecule type" value="Genomic_DNA"/>
</dbReference>
<sequence length="425" mass="43745">MALVLGLGGAGVAAAAWIYGQGAARQAYDTLLIGTAQQIAQAIRVVDGAVSVDIPVSAFQLLALAPDDRVFYAVTGPDGRLITGDDLPPAPDGAGRFWSVAAGAERARFVREARPLAEPGLHGEVTVIVGQTTRARDLLAARITRNALIVTGLAGAAVAGLAIMAARAALRPLSRIEEALAARRAHDQSPLAVAVPTELSGLVATLNDQRARVDRILSSQRKMIADASHQLRTPIAGLRAQAELARQETDPARLAGIVTRIHGAAVDLSRLADQLLSRSLIIHRADAVSLVPLDLRAVALDAAEQLCRDLPQAAGDLVLDLAEGPVSVRGDALSLIEAAKNLIQNALTYGRPAVTIRVRDAAPDGTAALAVVGRGTGPDPGRPVRGTGLGLGIADAVARPHDGRLTGAATAEGWQAALLLPGAGP</sequence>
<dbReference type="InterPro" id="IPR005467">
    <property type="entry name" value="His_kinase_dom"/>
</dbReference>
<dbReference type="InterPro" id="IPR036097">
    <property type="entry name" value="HisK_dim/P_sf"/>
</dbReference>
<evidence type="ECO:0000313" key="11">
    <source>
        <dbReference type="EMBL" id="ARJ71028.1"/>
    </source>
</evidence>
<dbReference type="InterPro" id="IPR003660">
    <property type="entry name" value="HAMP_dom"/>
</dbReference>
<geneLocation type="plasmid" evidence="11 12">
    <name>unnamed</name>
</geneLocation>
<feature type="domain" description="HAMP" evidence="10">
    <location>
        <begin position="167"/>
        <end position="218"/>
    </location>
</feature>
<evidence type="ECO:0000256" key="6">
    <source>
        <dbReference type="ARBA" id="ARBA00022777"/>
    </source>
</evidence>
<keyword evidence="8" id="KW-0812">Transmembrane</keyword>
<dbReference type="Pfam" id="PF08521">
    <property type="entry name" value="2CSK_N"/>
    <property type="match status" value="1"/>
</dbReference>
<evidence type="ECO:0000259" key="9">
    <source>
        <dbReference type="PROSITE" id="PS50109"/>
    </source>
</evidence>
<evidence type="ECO:0000256" key="1">
    <source>
        <dbReference type="ARBA" id="ARBA00000085"/>
    </source>
</evidence>
<dbReference type="SMART" id="SM00388">
    <property type="entry name" value="HisKA"/>
    <property type="match status" value="1"/>
</dbReference>
<dbReference type="Gene3D" id="3.30.565.10">
    <property type="entry name" value="Histidine kinase-like ATPase, C-terminal domain"/>
    <property type="match status" value="1"/>
</dbReference>
<evidence type="ECO:0000256" key="7">
    <source>
        <dbReference type="ARBA" id="ARBA00023012"/>
    </source>
</evidence>
<keyword evidence="4" id="KW-0597">Phosphoprotein</keyword>
<dbReference type="SUPFAM" id="SSF47384">
    <property type="entry name" value="Homodimeric domain of signal transducing histidine kinase"/>
    <property type="match status" value="1"/>
</dbReference>
<comment type="subcellular location">
    <subcellularLocation>
        <location evidence="2">Membrane</location>
    </subcellularLocation>
</comment>
<feature type="domain" description="Histidine kinase" evidence="9">
    <location>
        <begin position="226"/>
        <end position="424"/>
    </location>
</feature>
<dbReference type="AlphaFoldDB" id="A0A1W6D1N1"/>
<dbReference type="InterPro" id="IPR050428">
    <property type="entry name" value="TCS_sensor_his_kinase"/>
</dbReference>
<dbReference type="PANTHER" id="PTHR45436:SF1">
    <property type="entry name" value="SENSOR PROTEIN QSEC"/>
    <property type="match status" value="1"/>
</dbReference>
<dbReference type="GO" id="GO:0000155">
    <property type="term" value="F:phosphorelay sensor kinase activity"/>
    <property type="evidence" value="ECO:0007669"/>
    <property type="project" value="InterPro"/>
</dbReference>
<evidence type="ECO:0000256" key="8">
    <source>
        <dbReference type="SAM" id="Phobius"/>
    </source>
</evidence>
<keyword evidence="7" id="KW-0902">Two-component regulatory system</keyword>
<feature type="transmembrane region" description="Helical" evidence="8">
    <location>
        <begin position="147"/>
        <end position="166"/>
    </location>
</feature>
<dbReference type="PROSITE" id="PS50109">
    <property type="entry name" value="HIS_KIN"/>
    <property type="match status" value="1"/>
</dbReference>
<accession>A0A1W6D1N1</accession>